<protein>
    <submittedName>
        <fullName evidence="1">Uncharacterized protein</fullName>
    </submittedName>
</protein>
<dbReference type="RefSeq" id="WP_273953746.1">
    <property type="nucleotide sequence ID" value="NZ_JAQSIP010000014.1"/>
</dbReference>
<keyword evidence="2" id="KW-1185">Reference proteome</keyword>
<dbReference type="Proteomes" id="UP001528673">
    <property type="component" value="Unassembled WGS sequence"/>
</dbReference>
<feature type="non-terminal residue" evidence="1">
    <location>
        <position position="1"/>
    </location>
</feature>
<gene>
    <name evidence="1" type="ORF">PSQ40_20455</name>
</gene>
<name>A0ABT5N3R6_9BURK</name>
<dbReference type="EMBL" id="JAQSIP010000014">
    <property type="protein sequence ID" value="MDD0840960.1"/>
    <property type="molecule type" value="Genomic_DNA"/>
</dbReference>
<reference evidence="1 2" key="1">
    <citation type="submission" date="2023-02" db="EMBL/GenBank/DDBJ databases">
        <title>Bacterial whole genomic sequence of Curvibacter sp. HBC61.</title>
        <authorList>
            <person name="Le V."/>
            <person name="Ko S.-R."/>
            <person name="Ahn C.-Y."/>
            <person name="Oh H.-M."/>
        </authorList>
    </citation>
    <scope>NUCLEOTIDE SEQUENCE [LARGE SCALE GENOMIC DNA]</scope>
    <source>
        <strain evidence="1 2">HBC61</strain>
    </source>
</reference>
<comment type="caution">
    <text evidence="1">The sequence shown here is derived from an EMBL/GenBank/DDBJ whole genome shotgun (WGS) entry which is preliminary data.</text>
</comment>
<organism evidence="1 2">
    <name type="scientific">Curvibacter cyanobacteriorum</name>
    <dbReference type="NCBI Taxonomy" id="3026422"/>
    <lineage>
        <taxon>Bacteria</taxon>
        <taxon>Pseudomonadati</taxon>
        <taxon>Pseudomonadota</taxon>
        <taxon>Betaproteobacteria</taxon>
        <taxon>Burkholderiales</taxon>
        <taxon>Comamonadaceae</taxon>
        <taxon>Curvibacter</taxon>
    </lineage>
</organism>
<evidence type="ECO:0000313" key="2">
    <source>
        <dbReference type="Proteomes" id="UP001528673"/>
    </source>
</evidence>
<sequence>VQDQGRLSLGRPTLDVVFHQGAHLCFLSTITPEQEISGSIQPCTRPEHPWSSGARTPTKSDHAAAWAAYHRLVLPSCIASALAMQLNNLQFKNKSINLELGLPLLIGTSAGGRSDFPFDHQVILTEKYRRLTEDEWEPTRELMEPLLKKMYDATLSQS</sequence>
<proteinExistence type="predicted"/>
<evidence type="ECO:0000313" key="1">
    <source>
        <dbReference type="EMBL" id="MDD0840960.1"/>
    </source>
</evidence>
<accession>A0ABT5N3R6</accession>